<evidence type="ECO:0000256" key="2">
    <source>
        <dbReference type="ARBA" id="ARBA00023015"/>
    </source>
</evidence>
<dbReference type="InterPro" id="IPR050109">
    <property type="entry name" value="HTH-type_TetR-like_transc_reg"/>
</dbReference>
<evidence type="ECO:0000313" key="8">
    <source>
        <dbReference type="Proteomes" id="UP000198953"/>
    </source>
</evidence>
<dbReference type="InterPro" id="IPR036271">
    <property type="entry name" value="Tet_transcr_reg_TetR-rel_C_sf"/>
</dbReference>
<protein>
    <submittedName>
        <fullName evidence="7">Transcriptional regulator, TetR family</fullName>
    </submittedName>
</protein>
<dbReference type="OrthoDB" id="3474596at2"/>
<dbReference type="Proteomes" id="UP000198953">
    <property type="component" value="Unassembled WGS sequence"/>
</dbReference>
<reference evidence="7 8" key="1">
    <citation type="submission" date="2016-10" db="EMBL/GenBank/DDBJ databases">
        <authorList>
            <person name="de Groot N.N."/>
        </authorList>
    </citation>
    <scope>NUCLEOTIDE SEQUENCE [LARGE SCALE GENOMIC DNA]</scope>
    <source>
        <strain evidence="7 8">DSM 43357</strain>
    </source>
</reference>
<evidence type="ECO:0000256" key="3">
    <source>
        <dbReference type="ARBA" id="ARBA00023125"/>
    </source>
</evidence>
<accession>A0A1H7G875</accession>
<dbReference type="PROSITE" id="PS50977">
    <property type="entry name" value="HTH_TETR_2"/>
    <property type="match status" value="1"/>
</dbReference>
<evidence type="ECO:0000256" key="4">
    <source>
        <dbReference type="ARBA" id="ARBA00023163"/>
    </source>
</evidence>
<organism evidence="7 8">
    <name type="scientific">Nonomuraea pusilla</name>
    <dbReference type="NCBI Taxonomy" id="46177"/>
    <lineage>
        <taxon>Bacteria</taxon>
        <taxon>Bacillati</taxon>
        <taxon>Actinomycetota</taxon>
        <taxon>Actinomycetes</taxon>
        <taxon>Streptosporangiales</taxon>
        <taxon>Streptosporangiaceae</taxon>
        <taxon>Nonomuraea</taxon>
    </lineage>
</organism>
<evidence type="ECO:0000313" key="7">
    <source>
        <dbReference type="EMBL" id="SEK34526.1"/>
    </source>
</evidence>
<dbReference type="InterPro" id="IPR039538">
    <property type="entry name" value="BetI_C"/>
</dbReference>
<dbReference type="GO" id="GO:0000976">
    <property type="term" value="F:transcription cis-regulatory region binding"/>
    <property type="evidence" value="ECO:0007669"/>
    <property type="project" value="TreeGrafter"/>
</dbReference>
<dbReference type="AlphaFoldDB" id="A0A1H7G875"/>
<dbReference type="SUPFAM" id="SSF48498">
    <property type="entry name" value="Tetracyclin repressor-like, C-terminal domain"/>
    <property type="match status" value="1"/>
</dbReference>
<dbReference type="InterPro" id="IPR009057">
    <property type="entry name" value="Homeodomain-like_sf"/>
</dbReference>
<keyword evidence="8" id="KW-1185">Reference proteome</keyword>
<keyword evidence="2" id="KW-0805">Transcription regulation</keyword>
<dbReference type="InterPro" id="IPR001647">
    <property type="entry name" value="HTH_TetR"/>
</dbReference>
<feature type="DNA-binding region" description="H-T-H motif" evidence="5">
    <location>
        <begin position="35"/>
        <end position="54"/>
    </location>
</feature>
<keyword evidence="4" id="KW-0804">Transcription</keyword>
<dbReference type="STRING" id="46177.SAMN05660976_00321"/>
<dbReference type="Gene3D" id="1.10.357.10">
    <property type="entry name" value="Tetracycline Repressor, domain 2"/>
    <property type="match status" value="1"/>
</dbReference>
<proteinExistence type="predicted"/>
<sequence>MAERTKTQERGRRARIKVMEAALAEVAERPVADIQVQRIAERAGMSPARVLYYFESRDRILTETFRWSERRLAERRASELGSVTGVEERLARYVELYLPVDGHDVSWKLWLEAWLRSVTNDEMGRTADEIDSGWMRDLAAIVGDGAASGVFRPVAVEEFLPWFNALLDGLAVHVLIGRLTREQAVRTALRHAARELRP</sequence>
<dbReference type="Pfam" id="PF13977">
    <property type="entry name" value="TetR_C_6"/>
    <property type="match status" value="1"/>
</dbReference>
<dbReference type="SUPFAM" id="SSF46689">
    <property type="entry name" value="Homeodomain-like"/>
    <property type="match status" value="1"/>
</dbReference>
<dbReference type="Pfam" id="PF00440">
    <property type="entry name" value="TetR_N"/>
    <property type="match status" value="1"/>
</dbReference>
<evidence type="ECO:0000256" key="5">
    <source>
        <dbReference type="PROSITE-ProRule" id="PRU00335"/>
    </source>
</evidence>
<keyword evidence="3 5" id="KW-0238">DNA-binding</keyword>
<name>A0A1H7G875_9ACTN</name>
<dbReference type="GO" id="GO:0003700">
    <property type="term" value="F:DNA-binding transcription factor activity"/>
    <property type="evidence" value="ECO:0007669"/>
    <property type="project" value="TreeGrafter"/>
</dbReference>
<keyword evidence="1" id="KW-0678">Repressor</keyword>
<gene>
    <name evidence="7" type="ORF">SAMN05660976_00321</name>
</gene>
<feature type="domain" description="HTH tetR-type" evidence="6">
    <location>
        <begin position="12"/>
        <end position="72"/>
    </location>
</feature>
<dbReference type="RefSeq" id="WP_055508017.1">
    <property type="nucleotide sequence ID" value="NZ_BBZG01000005.1"/>
</dbReference>
<dbReference type="PANTHER" id="PTHR30055:SF200">
    <property type="entry name" value="HTH-TYPE TRANSCRIPTIONAL REPRESSOR BDCR"/>
    <property type="match status" value="1"/>
</dbReference>
<evidence type="ECO:0000259" key="6">
    <source>
        <dbReference type="PROSITE" id="PS50977"/>
    </source>
</evidence>
<evidence type="ECO:0000256" key="1">
    <source>
        <dbReference type="ARBA" id="ARBA00022491"/>
    </source>
</evidence>
<dbReference type="PANTHER" id="PTHR30055">
    <property type="entry name" value="HTH-TYPE TRANSCRIPTIONAL REGULATOR RUTR"/>
    <property type="match status" value="1"/>
</dbReference>
<dbReference type="EMBL" id="FOBF01000001">
    <property type="protein sequence ID" value="SEK34526.1"/>
    <property type="molecule type" value="Genomic_DNA"/>
</dbReference>